<dbReference type="Gene3D" id="2.30.29.30">
    <property type="entry name" value="Pleckstrin-homology domain (PH domain)/Phosphotyrosine-binding domain (PTB)"/>
    <property type="match status" value="1"/>
</dbReference>
<dbReference type="Pfam" id="PF00169">
    <property type="entry name" value="PH"/>
    <property type="match status" value="1"/>
</dbReference>
<dbReference type="EMBL" id="JAVRJZ010000019">
    <property type="protein sequence ID" value="KAK2707042.1"/>
    <property type="molecule type" value="Genomic_DNA"/>
</dbReference>
<feature type="domain" description="PH" evidence="1">
    <location>
        <begin position="34"/>
        <end position="139"/>
    </location>
</feature>
<accession>A0AA88HDR3</accession>
<comment type="caution">
    <text evidence="2">The sequence shown here is derived from an EMBL/GenBank/DDBJ whole genome shotgun (WGS) entry which is preliminary data.</text>
</comment>
<evidence type="ECO:0000259" key="1">
    <source>
        <dbReference type="PROSITE" id="PS50003"/>
    </source>
</evidence>
<dbReference type="EMBL" id="JAVRJZ010000019">
    <property type="protein sequence ID" value="KAK2707043.1"/>
    <property type="molecule type" value="Genomic_DNA"/>
</dbReference>
<dbReference type="SUPFAM" id="SSF50729">
    <property type="entry name" value="PH domain-like"/>
    <property type="match status" value="1"/>
</dbReference>
<dbReference type="SMART" id="SM00233">
    <property type="entry name" value="PH"/>
    <property type="match status" value="1"/>
</dbReference>
<evidence type="ECO:0000313" key="3">
    <source>
        <dbReference type="Proteomes" id="UP001187531"/>
    </source>
</evidence>
<dbReference type="InterPro" id="IPR011993">
    <property type="entry name" value="PH-like_dom_sf"/>
</dbReference>
<evidence type="ECO:0000313" key="2">
    <source>
        <dbReference type="EMBL" id="KAK2707043.1"/>
    </source>
</evidence>
<dbReference type="Proteomes" id="UP001187531">
    <property type="component" value="Unassembled WGS sequence"/>
</dbReference>
<organism evidence="2 3">
    <name type="scientific">Artemia franciscana</name>
    <name type="common">Brine shrimp</name>
    <name type="synonym">Artemia sanfranciscana</name>
    <dbReference type="NCBI Taxonomy" id="6661"/>
    <lineage>
        <taxon>Eukaryota</taxon>
        <taxon>Metazoa</taxon>
        <taxon>Ecdysozoa</taxon>
        <taxon>Arthropoda</taxon>
        <taxon>Crustacea</taxon>
        <taxon>Branchiopoda</taxon>
        <taxon>Anostraca</taxon>
        <taxon>Artemiidae</taxon>
        <taxon>Artemia</taxon>
    </lineage>
</organism>
<name>A0AA88HDR3_ARTSF</name>
<gene>
    <name evidence="2" type="ORF">QYM36_014910</name>
</gene>
<reference evidence="2" key="1">
    <citation type="submission" date="2023-07" db="EMBL/GenBank/DDBJ databases">
        <title>Chromosome-level genome assembly of Artemia franciscana.</title>
        <authorList>
            <person name="Jo E."/>
        </authorList>
    </citation>
    <scope>NUCLEOTIDE SEQUENCE</scope>
    <source>
        <tissue evidence="2">Whole body</tissue>
    </source>
</reference>
<proteinExistence type="predicted"/>
<sequence>MMQLQVIFAKEEESYGIFIMRFNEKELSVIALQPCALEGKLSFKTQHLEKHQEDTPKDRYFRLVGNCLFYFRCAASGIEKVPLGAIFLEHCEALQYTDNTFPFSFLLKFKLDRDKQYIFGCSSIQSVDKWVKTINSAGYDQLRNRYDFLKGHMESKTGVRPKLGLISETNNQESSESFTKYVNLIDL</sequence>
<dbReference type="PROSITE" id="PS50003">
    <property type="entry name" value="PH_DOMAIN"/>
    <property type="match status" value="1"/>
</dbReference>
<protein>
    <recommendedName>
        <fullName evidence="1">PH domain-containing protein</fullName>
    </recommendedName>
</protein>
<keyword evidence="3" id="KW-1185">Reference proteome</keyword>
<dbReference type="AlphaFoldDB" id="A0AA88HDR3"/>
<dbReference type="InterPro" id="IPR001849">
    <property type="entry name" value="PH_domain"/>
</dbReference>